<dbReference type="PRINTS" id="PR00039">
    <property type="entry name" value="HTHLYSR"/>
</dbReference>
<dbReference type="SUPFAM" id="SSF53850">
    <property type="entry name" value="Periplasmic binding protein-like II"/>
    <property type="match status" value="1"/>
</dbReference>
<organism evidence="6 7">
    <name type="scientific">Roseateles oligotrophus</name>
    <dbReference type="NCBI Taxonomy" id="1769250"/>
    <lineage>
        <taxon>Bacteria</taxon>
        <taxon>Pseudomonadati</taxon>
        <taxon>Pseudomonadota</taxon>
        <taxon>Betaproteobacteria</taxon>
        <taxon>Burkholderiales</taxon>
        <taxon>Sphaerotilaceae</taxon>
        <taxon>Roseateles</taxon>
    </lineage>
</organism>
<dbReference type="Gene3D" id="3.40.190.290">
    <property type="match status" value="1"/>
</dbReference>
<dbReference type="EMBL" id="JAJIRN010000003">
    <property type="protein sequence ID" value="MCV2368208.1"/>
    <property type="molecule type" value="Genomic_DNA"/>
</dbReference>
<protein>
    <submittedName>
        <fullName evidence="6">LysR family transcriptional regulator</fullName>
    </submittedName>
</protein>
<dbReference type="PANTHER" id="PTHR30537:SF72">
    <property type="entry name" value="LYSR FAMILY TRANSCRIPTIONAL REGULATOR"/>
    <property type="match status" value="1"/>
</dbReference>
<dbReference type="CDD" id="cd08472">
    <property type="entry name" value="PBP2_CrgA_like_3"/>
    <property type="match status" value="1"/>
</dbReference>
<reference evidence="6 7" key="1">
    <citation type="submission" date="2021-11" db="EMBL/GenBank/DDBJ databases">
        <authorList>
            <person name="Liang Q."/>
            <person name="Mou H."/>
            <person name="Liu Z."/>
        </authorList>
    </citation>
    <scope>NUCLEOTIDE SEQUENCE [LARGE SCALE GENOMIC DNA]</scope>
    <source>
        <strain evidence="6 7">CHU3</strain>
    </source>
</reference>
<evidence type="ECO:0000256" key="3">
    <source>
        <dbReference type="ARBA" id="ARBA00023125"/>
    </source>
</evidence>
<comment type="caution">
    <text evidence="6">The sequence shown here is derived from an EMBL/GenBank/DDBJ whole genome shotgun (WGS) entry which is preliminary data.</text>
</comment>
<evidence type="ECO:0000313" key="6">
    <source>
        <dbReference type="EMBL" id="MCV2368208.1"/>
    </source>
</evidence>
<dbReference type="SUPFAM" id="SSF46785">
    <property type="entry name" value="Winged helix' DNA-binding domain"/>
    <property type="match status" value="1"/>
</dbReference>
<keyword evidence="4" id="KW-0804">Transcription</keyword>
<accession>A0ABT2YDS7</accession>
<sequence length="320" mass="35425">MAIVDNRESFDRSFLMDRFDAMRAFVQVVESGSYTKAALQLNLHKATVSQQIQQLEDKLGTRLLTRTTRSVTPTEEGMAYYLHACTILQQVDEMESQLRKGSSSPAGHLRVDVPVAMGRLIFAPEIRGFLERYPKVTIELGCTDRAVDLVQEGVDCALRGGQLPDSRLAARRVGDLRFTLCAAPRYIEQHGLPSTPEDLARHHQVGYVLASTGKVRPVTLMREGIKVEFDVPVRLQTTDSAAALSAGLDGLGIVVLAEFVASHYLTSGALVRVLPDWKCPSLPLHLVTPTTRKRAARVQAFMEWAHALLLRRLGSQLDSH</sequence>
<evidence type="ECO:0000256" key="1">
    <source>
        <dbReference type="ARBA" id="ARBA00009437"/>
    </source>
</evidence>
<name>A0ABT2YDS7_9BURK</name>
<gene>
    <name evidence="6" type="ORF">LNV07_08880</name>
</gene>
<dbReference type="Pfam" id="PF00126">
    <property type="entry name" value="HTH_1"/>
    <property type="match status" value="1"/>
</dbReference>
<comment type="similarity">
    <text evidence="1">Belongs to the LysR transcriptional regulatory family.</text>
</comment>
<dbReference type="Pfam" id="PF03466">
    <property type="entry name" value="LysR_substrate"/>
    <property type="match status" value="1"/>
</dbReference>
<keyword evidence="7" id="KW-1185">Reference proteome</keyword>
<dbReference type="Gene3D" id="1.10.10.10">
    <property type="entry name" value="Winged helix-like DNA-binding domain superfamily/Winged helix DNA-binding domain"/>
    <property type="match status" value="1"/>
</dbReference>
<evidence type="ECO:0000259" key="5">
    <source>
        <dbReference type="PROSITE" id="PS50931"/>
    </source>
</evidence>
<keyword evidence="3" id="KW-0238">DNA-binding</keyword>
<dbReference type="InterPro" id="IPR058163">
    <property type="entry name" value="LysR-type_TF_proteobact-type"/>
</dbReference>
<evidence type="ECO:0000256" key="4">
    <source>
        <dbReference type="ARBA" id="ARBA00023163"/>
    </source>
</evidence>
<dbReference type="InterPro" id="IPR036388">
    <property type="entry name" value="WH-like_DNA-bd_sf"/>
</dbReference>
<dbReference type="InterPro" id="IPR000847">
    <property type="entry name" value="LysR_HTH_N"/>
</dbReference>
<proteinExistence type="inferred from homology"/>
<dbReference type="InterPro" id="IPR005119">
    <property type="entry name" value="LysR_subst-bd"/>
</dbReference>
<dbReference type="Proteomes" id="UP001209701">
    <property type="component" value="Unassembled WGS sequence"/>
</dbReference>
<dbReference type="RefSeq" id="WP_263570798.1">
    <property type="nucleotide sequence ID" value="NZ_JAJIRN010000003.1"/>
</dbReference>
<dbReference type="PROSITE" id="PS50931">
    <property type="entry name" value="HTH_LYSR"/>
    <property type="match status" value="1"/>
</dbReference>
<evidence type="ECO:0000256" key="2">
    <source>
        <dbReference type="ARBA" id="ARBA00023015"/>
    </source>
</evidence>
<evidence type="ECO:0000313" key="7">
    <source>
        <dbReference type="Proteomes" id="UP001209701"/>
    </source>
</evidence>
<dbReference type="PANTHER" id="PTHR30537">
    <property type="entry name" value="HTH-TYPE TRANSCRIPTIONAL REGULATOR"/>
    <property type="match status" value="1"/>
</dbReference>
<keyword evidence="2" id="KW-0805">Transcription regulation</keyword>
<dbReference type="InterPro" id="IPR036390">
    <property type="entry name" value="WH_DNA-bd_sf"/>
</dbReference>
<feature type="domain" description="HTH lysR-type" evidence="5">
    <location>
        <begin position="17"/>
        <end position="74"/>
    </location>
</feature>